<accession>B8GN39</accession>
<dbReference type="RefSeq" id="WP_012637388.1">
    <property type="nucleotide sequence ID" value="NC_011901.1"/>
</dbReference>
<evidence type="ECO:0000313" key="2">
    <source>
        <dbReference type="Proteomes" id="UP000002383"/>
    </source>
</evidence>
<keyword evidence="2" id="KW-1185">Reference proteome</keyword>
<dbReference type="InterPro" id="IPR012657">
    <property type="entry name" value="23S_rRNA-intervening_sequence"/>
</dbReference>
<dbReference type="CDD" id="cd16377">
    <property type="entry name" value="23S_rRNA_IVP_like"/>
    <property type="match status" value="1"/>
</dbReference>
<reference evidence="1 2" key="1">
    <citation type="journal article" date="2011" name="Stand. Genomic Sci.">
        <title>Complete genome sequence of 'Thioalkalivibrio sulfidophilus' HL-EbGr7.</title>
        <authorList>
            <person name="Muyzer G."/>
            <person name="Sorokin D.Y."/>
            <person name="Mavromatis K."/>
            <person name="Lapidus A."/>
            <person name="Clum A."/>
            <person name="Ivanova N."/>
            <person name="Pati A."/>
            <person name="d'Haeseleer P."/>
            <person name="Woyke T."/>
            <person name="Kyrpides N.C."/>
        </authorList>
    </citation>
    <scope>NUCLEOTIDE SEQUENCE [LARGE SCALE GENOMIC DNA]</scope>
    <source>
        <strain evidence="1 2">HL-EbGR7</strain>
    </source>
</reference>
<organism evidence="1 2">
    <name type="scientific">Thioalkalivibrio sulfidiphilus (strain HL-EbGR7)</name>
    <dbReference type="NCBI Taxonomy" id="396588"/>
    <lineage>
        <taxon>Bacteria</taxon>
        <taxon>Pseudomonadati</taxon>
        <taxon>Pseudomonadota</taxon>
        <taxon>Gammaproteobacteria</taxon>
        <taxon>Chromatiales</taxon>
        <taxon>Ectothiorhodospiraceae</taxon>
        <taxon>Thioalkalivibrio</taxon>
    </lineage>
</organism>
<protein>
    <submittedName>
        <fullName evidence="1">S23 ribosomal protein</fullName>
    </submittedName>
</protein>
<dbReference type="Pfam" id="PF05635">
    <property type="entry name" value="23S_rRNA_IVP"/>
    <property type="match status" value="1"/>
</dbReference>
<evidence type="ECO:0000313" key="1">
    <source>
        <dbReference type="EMBL" id="ACL71900.1"/>
    </source>
</evidence>
<dbReference type="InterPro" id="IPR036583">
    <property type="entry name" value="23S_rRNA_IVS_sf"/>
</dbReference>
<dbReference type="STRING" id="396588.Tgr7_0809"/>
<keyword evidence="1" id="KW-0689">Ribosomal protein</keyword>
<dbReference type="EMBL" id="CP001339">
    <property type="protein sequence ID" value="ACL71900.1"/>
    <property type="molecule type" value="Genomic_DNA"/>
</dbReference>
<dbReference type="GO" id="GO:0005840">
    <property type="term" value="C:ribosome"/>
    <property type="evidence" value="ECO:0007669"/>
    <property type="project" value="UniProtKB-KW"/>
</dbReference>
<proteinExistence type="predicted"/>
<dbReference type="KEGG" id="tgr:Tgr7_0809"/>
<keyword evidence="1" id="KW-0687">Ribonucleoprotein</keyword>
<dbReference type="PANTHER" id="PTHR38471:SF2">
    <property type="entry name" value="FOUR HELIX BUNDLE PROTEIN"/>
    <property type="match status" value="1"/>
</dbReference>
<dbReference type="Gene3D" id="1.20.1440.60">
    <property type="entry name" value="23S rRNA-intervening sequence"/>
    <property type="match status" value="1"/>
</dbReference>
<dbReference type="HOGENOM" id="CLU_129874_0_0_6"/>
<name>B8GN39_THISH</name>
<dbReference type="OrthoDB" id="160990at2"/>
<dbReference type="Proteomes" id="UP000002383">
    <property type="component" value="Chromosome"/>
</dbReference>
<dbReference type="SUPFAM" id="SSF158446">
    <property type="entry name" value="IVS-encoded protein-like"/>
    <property type="match status" value="1"/>
</dbReference>
<dbReference type="NCBIfam" id="TIGR02436">
    <property type="entry name" value="four helix bundle protein"/>
    <property type="match status" value="1"/>
</dbReference>
<dbReference type="PANTHER" id="PTHR38471">
    <property type="entry name" value="FOUR HELIX BUNDLE PROTEIN"/>
    <property type="match status" value="1"/>
</dbReference>
<gene>
    <name evidence="1" type="ordered locus">Tgr7_0809</name>
</gene>
<dbReference type="eggNOG" id="COG0399">
    <property type="taxonomic scope" value="Bacteria"/>
</dbReference>
<dbReference type="AlphaFoldDB" id="B8GN39"/>
<sequence length="134" mass="15234">MSGARFEDLEVWRRTRTLTASVYALTRDGALFSDQVLCRQMRRSAVSVMSNISEGYERGGNRELINFLSMAKGSAGELRSQIYIAQDAGLLDTQRAGHLRNECVEISRMLAGFIRYLQSGRYKGHKFRIQQSHL</sequence>